<dbReference type="EMBL" id="JH712082">
    <property type="protein sequence ID" value="EFO23733.1"/>
    <property type="molecule type" value="Genomic_DNA"/>
</dbReference>
<dbReference type="Gene3D" id="3.40.50.790">
    <property type="match status" value="1"/>
</dbReference>
<keyword evidence="3" id="KW-1185">Reference proteome</keyword>
<accession>A0A1I7VUJ8</accession>
<feature type="region of interest" description="Disordered" evidence="1">
    <location>
        <begin position="416"/>
        <end position="439"/>
    </location>
</feature>
<evidence type="ECO:0000313" key="3">
    <source>
        <dbReference type="Proteomes" id="UP000095285"/>
    </source>
</evidence>
<dbReference type="Proteomes" id="UP000095285">
    <property type="component" value="Unassembled WGS sequence"/>
</dbReference>
<dbReference type="GeneID" id="9942155"/>
<dbReference type="SUPFAM" id="SSF56808">
    <property type="entry name" value="Ribosomal protein L1"/>
    <property type="match status" value="1"/>
</dbReference>
<dbReference type="FunCoup" id="A0A1I7VUJ8">
    <property type="interactions" value="11"/>
</dbReference>
<dbReference type="InterPro" id="IPR016095">
    <property type="entry name" value="Ribosomal_uL1_3-a/b-sand"/>
</dbReference>
<dbReference type="OMA" id="HKAKKIP"/>
<dbReference type="Pfam" id="PF00687">
    <property type="entry name" value="Ribosomal_L1"/>
    <property type="match status" value="1"/>
</dbReference>
<organism evidence="3 4">
    <name type="scientific">Loa loa</name>
    <name type="common">Eye worm</name>
    <name type="synonym">Filaria loa</name>
    <dbReference type="NCBI Taxonomy" id="7209"/>
    <lineage>
        <taxon>Eukaryota</taxon>
        <taxon>Metazoa</taxon>
        <taxon>Ecdysozoa</taxon>
        <taxon>Nematoda</taxon>
        <taxon>Chromadorea</taxon>
        <taxon>Rhabditida</taxon>
        <taxon>Spirurina</taxon>
        <taxon>Spiruromorpha</taxon>
        <taxon>Filarioidea</taxon>
        <taxon>Onchocercidae</taxon>
        <taxon>Loa</taxon>
    </lineage>
</organism>
<dbReference type="KEGG" id="loa:LOAG_04753"/>
<protein>
    <submittedName>
        <fullName evidence="4">NARG2_C domain-containing protein</fullName>
    </submittedName>
</protein>
<dbReference type="AlphaFoldDB" id="A0A1I7VUJ8"/>
<dbReference type="OrthoDB" id="10251727at2759"/>
<dbReference type="CTD" id="9942155"/>
<reference evidence="2 3" key="1">
    <citation type="submission" date="2012-04" db="EMBL/GenBank/DDBJ databases">
        <title>The Genome Sequence of Loa loa.</title>
        <authorList>
            <consortium name="The Broad Institute Genome Sequencing Platform"/>
            <consortium name="Broad Institute Genome Sequencing Center for Infectious Disease"/>
            <person name="Nutman T.B."/>
            <person name="Fink D.L."/>
            <person name="Russ C."/>
            <person name="Young S."/>
            <person name="Zeng Q."/>
            <person name="Gargeya S."/>
            <person name="Alvarado L."/>
            <person name="Berlin A."/>
            <person name="Chapman S.B."/>
            <person name="Chen Z."/>
            <person name="Freedman E."/>
            <person name="Gellesch M."/>
            <person name="Goldberg J."/>
            <person name="Griggs A."/>
            <person name="Gujja S."/>
            <person name="Heilman E.R."/>
            <person name="Heiman D."/>
            <person name="Howarth C."/>
            <person name="Mehta T."/>
            <person name="Neiman D."/>
            <person name="Pearson M."/>
            <person name="Roberts A."/>
            <person name="Saif S."/>
            <person name="Shea T."/>
            <person name="Shenoy N."/>
            <person name="Sisk P."/>
            <person name="Stolte C."/>
            <person name="Sykes S."/>
            <person name="White J."/>
            <person name="Yandava C."/>
            <person name="Haas B."/>
            <person name="Henn M.R."/>
            <person name="Nusbaum C."/>
            <person name="Birren B."/>
        </authorList>
    </citation>
    <scope>NUCLEOTIDE SEQUENCE [LARGE SCALE GENOMIC DNA]</scope>
</reference>
<feature type="region of interest" description="Disordered" evidence="1">
    <location>
        <begin position="1"/>
        <end position="38"/>
    </location>
</feature>
<dbReference type="InterPro" id="IPR023674">
    <property type="entry name" value="Ribosomal_uL1-like"/>
</dbReference>
<dbReference type="WBParaSite" id="EN70_6458">
    <property type="protein sequence ID" value="EN70_6458"/>
    <property type="gene ID" value="EN70_6458"/>
</dbReference>
<dbReference type="CDD" id="cd00403">
    <property type="entry name" value="Ribosomal_L1"/>
    <property type="match status" value="1"/>
</dbReference>
<sequence>MKHLDNGEDLPDQDLEMNISSDNDCRKDISPNKNDEAKVSSVLDQVEQKAREAVNVLLKVSEKSGKKMLFPEIDQLLHVQFVYKKPGSTHTGHNVRRFILPHALYEKDSTTVCLIMRDLDQSAKAKFDPDVDKQARLWTEKLEFEFGVTKEHVQKVLTKRQLEREYHSYYDRRQLASAYDIFLVDAVVEKSVIRFCGKEFHKAKKIPLRLSMHRRRSLVKEIEKAYYTVTFPLFPFRTRTSLRIGNLSNPIDHIVENVRAAVDRVFQYCPGGLYNVHSISLQMVVGGPSLPLYVDAGSRNAVSLPMPMKRKDLIAKRDKKAVADELSTLPEGLEVLVYGDGEVKVLDSDTKKPVLYPTINDEWEAGDDLKPLINPAEQKKSLERRRKLREKRKKVREAKKRLLLPLKDGVSKMKGLMKKKNNKRNKIDGFGNIKQKLKS</sequence>
<accession>A0A1S0U1C9</accession>
<evidence type="ECO:0000256" key="1">
    <source>
        <dbReference type="SAM" id="MobiDB-lite"/>
    </source>
</evidence>
<dbReference type="InterPro" id="IPR028364">
    <property type="entry name" value="Ribosomal_uL1/biogenesis"/>
</dbReference>
<evidence type="ECO:0000313" key="4">
    <source>
        <dbReference type="WBParaSite" id="EN70_6458"/>
    </source>
</evidence>
<feature type="compositionally biased region" description="Basic and acidic residues" evidence="1">
    <location>
        <begin position="23"/>
        <end position="38"/>
    </location>
</feature>
<dbReference type="eggNOG" id="KOG1685">
    <property type="taxonomic scope" value="Eukaryota"/>
</dbReference>
<dbReference type="RefSeq" id="XP_003140338.1">
    <property type="nucleotide sequence ID" value="XM_003140290.2"/>
</dbReference>
<gene>
    <name evidence="2 4" type="ORF">LOAG_04753</name>
</gene>
<proteinExistence type="predicted"/>
<name>A0A1I7VUJ8_LOALO</name>
<evidence type="ECO:0000313" key="2">
    <source>
        <dbReference type="EMBL" id="EFO23733.1"/>
    </source>
</evidence>
<dbReference type="STRING" id="7209.A0A1I7VUJ8"/>
<reference evidence="4" key="2">
    <citation type="submission" date="2016-11" db="UniProtKB">
        <authorList>
            <consortium name="WormBaseParasite"/>
        </authorList>
    </citation>
    <scope>IDENTIFICATION</scope>
</reference>